<evidence type="ECO:0000313" key="3">
    <source>
        <dbReference type="Proteomes" id="UP000786811"/>
    </source>
</evidence>
<dbReference type="AlphaFoldDB" id="A0A8J2H6E1"/>
<keyword evidence="3" id="KW-1185">Reference proteome</keyword>
<evidence type="ECO:0000313" key="2">
    <source>
        <dbReference type="EMBL" id="CAG5078426.1"/>
    </source>
</evidence>
<dbReference type="InterPro" id="IPR018289">
    <property type="entry name" value="MULE_transposase_dom"/>
</dbReference>
<dbReference type="OrthoDB" id="90756at2759"/>
<reference evidence="2" key="1">
    <citation type="submission" date="2021-04" db="EMBL/GenBank/DDBJ databases">
        <authorList>
            <person name="Chebbi M.A.C M."/>
        </authorList>
    </citation>
    <scope>NUCLEOTIDE SEQUENCE</scope>
</reference>
<name>A0A8J2H6E1_COTCN</name>
<accession>A0A8J2H6E1</accession>
<evidence type="ECO:0000259" key="1">
    <source>
        <dbReference type="Pfam" id="PF10551"/>
    </source>
</evidence>
<dbReference type="PANTHER" id="PTHR47160">
    <property type="entry name" value="PUTATIVE-RELATED"/>
    <property type="match status" value="1"/>
</dbReference>
<organism evidence="2 3">
    <name type="scientific">Cotesia congregata</name>
    <name type="common">Parasitoid wasp</name>
    <name type="synonym">Apanteles congregatus</name>
    <dbReference type="NCBI Taxonomy" id="51543"/>
    <lineage>
        <taxon>Eukaryota</taxon>
        <taxon>Metazoa</taxon>
        <taxon>Ecdysozoa</taxon>
        <taxon>Arthropoda</taxon>
        <taxon>Hexapoda</taxon>
        <taxon>Insecta</taxon>
        <taxon>Pterygota</taxon>
        <taxon>Neoptera</taxon>
        <taxon>Endopterygota</taxon>
        <taxon>Hymenoptera</taxon>
        <taxon>Apocrita</taxon>
        <taxon>Ichneumonoidea</taxon>
        <taxon>Braconidae</taxon>
        <taxon>Microgastrinae</taxon>
        <taxon>Cotesia</taxon>
    </lineage>
</organism>
<dbReference type="Proteomes" id="UP000786811">
    <property type="component" value="Unassembled WGS sequence"/>
</dbReference>
<dbReference type="PANTHER" id="PTHR47160:SF10">
    <property type="entry name" value="MULE TRANSPOSASE DOMAIN-CONTAINING PROTEIN"/>
    <property type="match status" value="1"/>
</dbReference>
<dbReference type="EMBL" id="CAJNRD030001117">
    <property type="protein sequence ID" value="CAG5078426.1"/>
    <property type="molecule type" value="Genomic_DNA"/>
</dbReference>
<feature type="domain" description="MULE transposase" evidence="1">
    <location>
        <begin position="159"/>
        <end position="254"/>
    </location>
</feature>
<gene>
    <name evidence="2" type="ORF">HICCMSTLAB_LOCUS2734</name>
</gene>
<protein>
    <recommendedName>
        <fullName evidence="1">MULE transposase domain-containing protein</fullName>
    </recommendedName>
</protein>
<proteinExistence type="predicted"/>
<comment type="caution">
    <text evidence="2">The sequence shown here is derived from an EMBL/GenBank/DDBJ whole genome shotgun (WGS) entry which is preliminary data.</text>
</comment>
<dbReference type="Pfam" id="PF10551">
    <property type="entry name" value="MULE"/>
    <property type="match status" value="1"/>
</dbReference>
<sequence length="451" mass="52924">MICNKFRSKKCPARLKFEVDENNTEKNFTLSKNHNHVEPKAEYLIRQFKDEFKKEITTSSTKPCIIYGKLCLRFPEGATLVPFNSMLSTINNWRREIRPPLPKSLKDYVNFLNMEQWKHFLSRNLSKLQVMSIESKDGSSAAVLADKNFLETINTTHLLIDATYEVCPRAPTEIYQFLTIMAIIDDNAIPITWAIMTNKSKISYKDIFHYFATELAPHLKINLVTSDFELGLMGAIKSVYIDAEIQGCNFHFNQAVLKKTKELKLGKLIQERDDIKIFIRKLLCLPLLPANDINEAFLWLINSHKEIKLLLKELIDYFQSYWIKIIKPARFCCYRQSNKTNNFIESYHRVLRLKMGSHPSIWEFTEQLAALQELKKIETLSLKQNLEIRRQPKLQITMKKSMYEYVWDLYDNGTLDINQFLECTRHMTQAFNNTKVWTNMDDINNFIVSIV</sequence>